<dbReference type="InterPro" id="IPR011006">
    <property type="entry name" value="CheY-like_superfamily"/>
</dbReference>
<dbReference type="Proteomes" id="UP000028093">
    <property type="component" value="Unassembled WGS sequence"/>
</dbReference>
<gene>
    <name evidence="11" type="ORF">B0179_04050</name>
    <name evidence="13" type="ORF">B7697_06525</name>
    <name evidence="12" type="ORF">B7702_10575</name>
    <name evidence="10" type="ORF">SK1126_1489</name>
</gene>
<evidence type="ECO:0000313" key="15">
    <source>
        <dbReference type="Proteomes" id="UP000190872"/>
    </source>
</evidence>
<evidence type="ECO:0000313" key="17">
    <source>
        <dbReference type="Proteomes" id="UP000193849"/>
    </source>
</evidence>
<evidence type="ECO:0000313" key="12">
    <source>
        <dbReference type="EMBL" id="ORO86781.1"/>
    </source>
</evidence>
<dbReference type="EMBL" id="NCVI01000020">
    <property type="protein sequence ID" value="ORO98370.1"/>
    <property type="molecule type" value="Genomic_DNA"/>
</dbReference>
<evidence type="ECO:0000313" key="14">
    <source>
        <dbReference type="Proteomes" id="UP000028093"/>
    </source>
</evidence>
<evidence type="ECO:0000256" key="7">
    <source>
        <dbReference type="PROSITE-ProRule" id="PRU01091"/>
    </source>
</evidence>
<dbReference type="Proteomes" id="UP000193102">
    <property type="component" value="Unassembled WGS sequence"/>
</dbReference>
<dbReference type="PROSITE" id="PS50110">
    <property type="entry name" value="RESPONSE_REGULATORY"/>
    <property type="match status" value="1"/>
</dbReference>
<name>A0A081PNG9_STRMT</name>
<feature type="modified residue" description="4-aspartylphosphate" evidence="6">
    <location>
        <position position="61"/>
    </location>
</feature>
<dbReference type="RefSeq" id="WP_033682226.1">
    <property type="nucleotide sequence ID" value="NZ_CAMHZT010000008.1"/>
</dbReference>
<dbReference type="GO" id="GO:0000976">
    <property type="term" value="F:transcription cis-regulatory region binding"/>
    <property type="evidence" value="ECO:0007669"/>
    <property type="project" value="TreeGrafter"/>
</dbReference>
<dbReference type="PATRIC" id="fig|28037.99.peg.1401"/>
<keyword evidence="1 6" id="KW-0597">Phosphoprotein</keyword>
<dbReference type="GO" id="GO:0000156">
    <property type="term" value="F:phosphorelay response regulator activity"/>
    <property type="evidence" value="ECO:0007669"/>
    <property type="project" value="TreeGrafter"/>
</dbReference>
<dbReference type="CDD" id="cd17574">
    <property type="entry name" value="REC_OmpR"/>
    <property type="match status" value="1"/>
</dbReference>
<dbReference type="SMART" id="SM00448">
    <property type="entry name" value="REC"/>
    <property type="match status" value="1"/>
</dbReference>
<evidence type="ECO:0000256" key="6">
    <source>
        <dbReference type="PROSITE-ProRule" id="PRU00169"/>
    </source>
</evidence>
<dbReference type="Proteomes" id="UP000193849">
    <property type="component" value="Unassembled WGS sequence"/>
</dbReference>
<dbReference type="Pfam" id="PF00072">
    <property type="entry name" value="Response_reg"/>
    <property type="match status" value="1"/>
</dbReference>
<dbReference type="GO" id="GO:0032993">
    <property type="term" value="C:protein-DNA complex"/>
    <property type="evidence" value="ECO:0007669"/>
    <property type="project" value="TreeGrafter"/>
</dbReference>
<keyword evidence="5" id="KW-0804">Transcription</keyword>
<evidence type="ECO:0000256" key="3">
    <source>
        <dbReference type="ARBA" id="ARBA00023015"/>
    </source>
</evidence>
<dbReference type="GO" id="GO:0005829">
    <property type="term" value="C:cytosol"/>
    <property type="evidence" value="ECO:0007669"/>
    <property type="project" value="TreeGrafter"/>
</dbReference>
<reference evidence="10 14" key="1">
    <citation type="submission" date="2014-05" db="EMBL/GenBank/DDBJ databases">
        <authorList>
            <person name="Daugherty S.C."/>
            <person name="Tallon L.J."/>
            <person name="Sadzewicz L."/>
            <person name="Kilian M."/>
            <person name="Tettelin H."/>
        </authorList>
    </citation>
    <scope>NUCLEOTIDE SEQUENCE [LARGE SCALE GENOMIC DNA]</scope>
    <source>
        <strain evidence="10 14">SK1126</strain>
    </source>
</reference>
<reference evidence="16 17" key="2">
    <citation type="journal article" date="2016" name="Eur. J. Clin. Microbiol. Infect. Dis.">
        <title>Whole genome sequencing as a tool for phylogenetic analysis of clinical strains of Mitis group streptococci.</title>
        <authorList>
            <person name="Rasmussen L.H."/>
            <person name="Dargis R."/>
            <person name="Hojholt K."/>
            <person name="Christensen J.J."/>
            <person name="Skovgaard O."/>
            <person name="Justesen U.S."/>
            <person name="Rosenvinge F.S."/>
            <person name="Moser C."/>
            <person name="Lukjancenko O."/>
            <person name="Rasmussen S."/>
            <person name="Nielsen X.C."/>
        </authorList>
    </citation>
    <scope>NUCLEOTIDE SEQUENCE [LARGE SCALE GENOMIC DNA]</scope>
    <source>
        <strain evidence="13 16">RH_17024_08</strain>
        <strain evidence="12 17">RH_777_07</strain>
    </source>
</reference>
<evidence type="ECO:0000256" key="2">
    <source>
        <dbReference type="ARBA" id="ARBA00023012"/>
    </source>
</evidence>
<dbReference type="Gene3D" id="6.10.250.690">
    <property type="match status" value="1"/>
</dbReference>
<dbReference type="InterPro" id="IPR036388">
    <property type="entry name" value="WH-like_DNA-bd_sf"/>
</dbReference>
<keyword evidence="3" id="KW-0805">Transcription regulation</keyword>
<dbReference type="InterPro" id="IPR039420">
    <property type="entry name" value="WalR-like"/>
</dbReference>
<evidence type="ECO:0000313" key="16">
    <source>
        <dbReference type="Proteomes" id="UP000193102"/>
    </source>
</evidence>
<dbReference type="InterPro" id="IPR001867">
    <property type="entry name" value="OmpR/PhoB-type_DNA-bd"/>
</dbReference>
<dbReference type="Pfam" id="PF00486">
    <property type="entry name" value="Trans_reg_C"/>
    <property type="match status" value="1"/>
</dbReference>
<evidence type="ECO:0000256" key="1">
    <source>
        <dbReference type="ARBA" id="ARBA00022553"/>
    </source>
</evidence>
<dbReference type="EMBL" id="NCVD01000051">
    <property type="protein sequence ID" value="ORO86781.1"/>
    <property type="molecule type" value="Genomic_DNA"/>
</dbReference>
<organism evidence="10 14">
    <name type="scientific">Streptococcus mitis</name>
    <dbReference type="NCBI Taxonomy" id="28037"/>
    <lineage>
        <taxon>Bacteria</taxon>
        <taxon>Bacillati</taxon>
        <taxon>Bacillota</taxon>
        <taxon>Bacilli</taxon>
        <taxon>Lactobacillales</taxon>
        <taxon>Streptococcaceae</taxon>
        <taxon>Streptococcus</taxon>
        <taxon>Streptococcus mitis group</taxon>
    </lineage>
</organism>
<feature type="domain" description="Response regulatory" evidence="8">
    <location>
        <begin position="11"/>
        <end position="125"/>
    </location>
</feature>
<dbReference type="CDD" id="cd00383">
    <property type="entry name" value="trans_reg_C"/>
    <property type="match status" value="1"/>
</dbReference>
<sequence>MNFEQQLLNKHILIIDDDKILNSSIRDILTAYGFSNLTSAYDIESSLDMIETEQFDLFLLDIMLPDGDGYTLAKHIRKKGDTPILFLTAKNNPEDEVAGFNAGGDDYVVKPFIPKNLIYRIMALLRRSYKSEQEAIQIGQTLVSFRNATVQKNGAEISITPIEIKILKKLYDNKNYIVSTESLCDTIWGVDSFGYENSLTVHIRKIREKIEENPSKPQYLKTAKGLGYKLLS</sequence>
<dbReference type="EMBL" id="MUXS01000006">
    <property type="protein sequence ID" value="OOR80624.1"/>
    <property type="molecule type" value="Genomic_DNA"/>
</dbReference>
<dbReference type="AlphaFoldDB" id="A0A081PNG9"/>
<evidence type="ECO:0000256" key="4">
    <source>
        <dbReference type="ARBA" id="ARBA00023125"/>
    </source>
</evidence>
<comment type="caution">
    <text evidence="10">The sequence shown here is derived from an EMBL/GenBank/DDBJ whole genome shotgun (WGS) entry which is preliminary data.</text>
</comment>
<dbReference type="SMART" id="SM00862">
    <property type="entry name" value="Trans_reg_C"/>
    <property type="match status" value="1"/>
</dbReference>
<feature type="domain" description="OmpR/PhoB-type" evidence="9">
    <location>
        <begin position="133"/>
        <end position="232"/>
    </location>
</feature>
<evidence type="ECO:0000259" key="8">
    <source>
        <dbReference type="PROSITE" id="PS50110"/>
    </source>
</evidence>
<proteinExistence type="predicted"/>
<accession>A0A081PNG9</accession>
<evidence type="ECO:0000313" key="10">
    <source>
        <dbReference type="EMBL" id="KEQ32242.1"/>
    </source>
</evidence>
<dbReference type="EMBL" id="JPFT01000007">
    <property type="protein sequence ID" value="KEQ32242.1"/>
    <property type="molecule type" value="Genomic_DNA"/>
</dbReference>
<feature type="DNA-binding region" description="OmpR/PhoB-type" evidence="7">
    <location>
        <begin position="133"/>
        <end position="232"/>
    </location>
</feature>
<dbReference type="PANTHER" id="PTHR48111:SF52">
    <property type="entry name" value="TRANSCRIPTIONAL REGULATORY PROTEIN YVRH"/>
    <property type="match status" value="1"/>
</dbReference>
<reference evidence="11 15" key="3">
    <citation type="submission" date="2017-02" db="EMBL/GenBank/DDBJ databases">
        <title>Draft genome sequence of Streptococcus mitis CCUG 61082.</title>
        <authorList>
            <person name="Salva-Serra F."/>
            <person name="Engstrom-Jakobsson H."/>
            <person name="Thorell K."/>
            <person name="Jaen-Luchoro D."/>
            <person name="Gonzales-Siles L."/>
            <person name="Karlsson R."/>
            <person name="Gomila M."/>
            <person name="Yazdan S."/>
            <person name="Boulund F."/>
            <person name="Johnning A."/>
            <person name="Engstrand L."/>
            <person name="Kristiansson E."/>
            <person name="Moore E."/>
        </authorList>
    </citation>
    <scope>NUCLEOTIDE SEQUENCE [LARGE SCALE GENOMIC DNA]</scope>
    <source>
        <strain evidence="11 15">CCUG 61082</strain>
    </source>
</reference>
<keyword evidence="2" id="KW-0902">Two-component regulatory system</keyword>
<dbReference type="Gene3D" id="1.10.10.10">
    <property type="entry name" value="Winged helix-like DNA-binding domain superfamily/Winged helix DNA-binding domain"/>
    <property type="match status" value="1"/>
</dbReference>
<dbReference type="InterPro" id="IPR001789">
    <property type="entry name" value="Sig_transdc_resp-reg_receiver"/>
</dbReference>
<keyword evidence="4 7" id="KW-0238">DNA-binding</keyword>
<evidence type="ECO:0000313" key="11">
    <source>
        <dbReference type="EMBL" id="OOR80624.1"/>
    </source>
</evidence>
<dbReference type="PROSITE" id="PS51755">
    <property type="entry name" value="OMPR_PHOB"/>
    <property type="match status" value="1"/>
</dbReference>
<dbReference type="PANTHER" id="PTHR48111">
    <property type="entry name" value="REGULATOR OF RPOS"/>
    <property type="match status" value="1"/>
</dbReference>
<evidence type="ECO:0000259" key="9">
    <source>
        <dbReference type="PROSITE" id="PS51755"/>
    </source>
</evidence>
<evidence type="ECO:0000313" key="13">
    <source>
        <dbReference type="EMBL" id="ORO98370.1"/>
    </source>
</evidence>
<dbReference type="GO" id="GO:0006355">
    <property type="term" value="P:regulation of DNA-templated transcription"/>
    <property type="evidence" value="ECO:0007669"/>
    <property type="project" value="InterPro"/>
</dbReference>
<protein>
    <submittedName>
        <fullName evidence="11">DNA-binding response regulator</fullName>
    </submittedName>
    <submittedName>
        <fullName evidence="10">Transcriptional regulatory, C terminal family protein</fullName>
    </submittedName>
</protein>
<reference evidence="12" key="4">
    <citation type="submission" date="2017-04" db="EMBL/GenBank/DDBJ databases">
        <authorList>
            <person name="Afonso C.L."/>
            <person name="Miller P.J."/>
            <person name="Scott M.A."/>
            <person name="Spackman E."/>
            <person name="Goraichik I."/>
            <person name="Dimitrov K.M."/>
            <person name="Suarez D.L."/>
            <person name="Swayne D.E."/>
        </authorList>
    </citation>
    <scope>NUCLEOTIDE SEQUENCE</scope>
    <source>
        <strain evidence="13">RH_17024_08</strain>
        <strain evidence="12">RH_777_07</strain>
    </source>
</reference>
<evidence type="ECO:0000256" key="5">
    <source>
        <dbReference type="ARBA" id="ARBA00023163"/>
    </source>
</evidence>
<dbReference type="Proteomes" id="UP000190872">
    <property type="component" value="Unassembled WGS sequence"/>
</dbReference>
<dbReference type="Gene3D" id="3.40.50.2300">
    <property type="match status" value="1"/>
</dbReference>
<dbReference type="SUPFAM" id="SSF52172">
    <property type="entry name" value="CheY-like"/>
    <property type="match status" value="1"/>
</dbReference>